<comment type="caution">
    <text evidence="1">The sequence shown here is derived from an EMBL/GenBank/DDBJ whole genome shotgun (WGS) entry which is preliminary data.</text>
</comment>
<proteinExistence type="predicted"/>
<evidence type="ECO:0000313" key="2">
    <source>
        <dbReference type="Proteomes" id="UP001164250"/>
    </source>
</evidence>
<dbReference type="EMBL" id="CM047909">
    <property type="protein sequence ID" value="KAJ0079111.1"/>
    <property type="molecule type" value="Genomic_DNA"/>
</dbReference>
<gene>
    <name evidence="1" type="ORF">Patl1_22577</name>
</gene>
<sequence>MGGVVHTIVAPIEGAKLLSQTQDSNLTIVGSGRRKFKGMLDCIVRIVREEGILSLCRGNGSSVLRYYPSVALNFSFKIADSNRLESDLDELNCSLDLGASQLGQGIHRLIALKMEKIDQI</sequence>
<reference evidence="2" key="1">
    <citation type="journal article" date="2023" name="G3 (Bethesda)">
        <title>Genome assembly and association tests identify interacting loci associated with vigor, precocity, and sex in interspecific pistachio rootstocks.</title>
        <authorList>
            <person name="Palmer W."/>
            <person name="Jacygrad E."/>
            <person name="Sagayaradj S."/>
            <person name="Cavanaugh K."/>
            <person name="Han R."/>
            <person name="Bertier L."/>
            <person name="Beede B."/>
            <person name="Kafkas S."/>
            <person name="Golino D."/>
            <person name="Preece J."/>
            <person name="Michelmore R."/>
        </authorList>
    </citation>
    <scope>NUCLEOTIDE SEQUENCE [LARGE SCALE GENOMIC DNA]</scope>
</reference>
<organism evidence="1 2">
    <name type="scientific">Pistacia atlantica</name>
    <dbReference type="NCBI Taxonomy" id="434234"/>
    <lineage>
        <taxon>Eukaryota</taxon>
        <taxon>Viridiplantae</taxon>
        <taxon>Streptophyta</taxon>
        <taxon>Embryophyta</taxon>
        <taxon>Tracheophyta</taxon>
        <taxon>Spermatophyta</taxon>
        <taxon>Magnoliopsida</taxon>
        <taxon>eudicotyledons</taxon>
        <taxon>Gunneridae</taxon>
        <taxon>Pentapetalae</taxon>
        <taxon>rosids</taxon>
        <taxon>malvids</taxon>
        <taxon>Sapindales</taxon>
        <taxon>Anacardiaceae</taxon>
        <taxon>Pistacia</taxon>
    </lineage>
</organism>
<protein>
    <submittedName>
        <fullName evidence="1">Uncharacterized protein</fullName>
    </submittedName>
</protein>
<dbReference type="Proteomes" id="UP001164250">
    <property type="component" value="Chromosome 13"/>
</dbReference>
<evidence type="ECO:0000313" key="1">
    <source>
        <dbReference type="EMBL" id="KAJ0079111.1"/>
    </source>
</evidence>
<keyword evidence="2" id="KW-1185">Reference proteome</keyword>
<accession>A0ACC0ZZS2</accession>
<name>A0ACC0ZZS2_9ROSI</name>